<evidence type="ECO:0000313" key="5">
    <source>
        <dbReference type="Proteomes" id="UP000053789"/>
    </source>
</evidence>
<evidence type="ECO:0000256" key="2">
    <source>
        <dbReference type="ARBA" id="ARBA00022857"/>
    </source>
</evidence>
<dbReference type="HOGENOM" id="CLU_010194_44_0_1"/>
<dbReference type="SUPFAM" id="SSF51735">
    <property type="entry name" value="NAD(P)-binding Rossmann-fold domains"/>
    <property type="match status" value="1"/>
</dbReference>
<dbReference type="Proteomes" id="UP000053789">
    <property type="component" value="Unassembled WGS sequence"/>
</dbReference>
<comment type="similarity">
    <text evidence="1">Belongs to the short-chain dehydrogenases/reductases (SDR) family.</text>
</comment>
<dbReference type="Gene3D" id="3.40.50.720">
    <property type="entry name" value="NAD(P)-binding Rossmann-like Domain"/>
    <property type="match status" value="1"/>
</dbReference>
<dbReference type="PANTHER" id="PTHR24320:SF283">
    <property type="entry name" value="RETINOL DEHYDROGENASE 11"/>
    <property type="match status" value="1"/>
</dbReference>
<keyword evidence="5" id="KW-1185">Reference proteome</keyword>
<dbReference type="InterPro" id="IPR002347">
    <property type="entry name" value="SDR_fam"/>
</dbReference>
<dbReference type="AlphaFoldDB" id="A0A0D2F1J6"/>
<evidence type="ECO:0000256" key="3">
    <source>
        <dbReference type="ARBA" id="ARBA00023002"/>
    </source>
</evidence>
<proteinExistence type="inferred from homology"/>
<sequence length="348" mass="37405">MGRSFDMSTTGTSVAEMFAPAIKGKTILITGVNKGGLGGKMVEILSAHSPKTLILASRTPSKIQDIIDEARSKAPDTTYIAVPLDLSSQESCRSAASSIMSNAQVEQIDLVFNNAAIMSLPDRQLSPEGIEMQFATNHIGHFLLTNLIMPKILAAAKANPRGSTRIINVSSRGVAYSPVRFSDINFDKAIGSLPKSEQPDYAALEQTGRPVDPNKGYDANVAYAQSKSANVLFALALTSRLYEKYGILSFALHPGAIMTELGRHHDPEKLAAIAEKMKFLFKNVDQGCATSLVAGLDDSLGPANLKDGTGIYLSDGQIAQAPAWAQDPKKAEQLWELSEKSVGQKFEY</sequence>
<reference evidence="4" key="1">
    <citation type="submission" date="2015-01" db="EMBL/GenBank/DDBJ databases">
        <title>The Genome Sequence of Cladophialophora bantiana CBS 173.52.</title>
        <authorList>
            <consortium name="The Broad Institute Genomics Platform"/>
            <person name="Cuomo C."/>
            <person name="de Hoog S."/>
            <person name="Gorbushina A."/>
            <person name="Stielow B."/>
            <person name="Teixiera M."/>
            <person name="Abouelleil A."/>
            <person name="Chapman S.B."/>
            <person name="Priest M."/>
            <person name="Young S.K."/>
            <person name="Wortman J."/>
            <person name="Nusbaum C."/>
            <person name="Birren B."/>
        </authorList>
    </citation>
    <scope>NUCLEOTIDE SEQUENCE [LARGE SCALE GENOMIC DNA]</scope>
    <source>
        <strain evidence="4">CBS 173.52</strain>
    </source>
</reference>
<evidence type="ECO:0000313" key="4">
    <source>
        <dbReference type="EMBL" id="KIW96036.1"/>
    </source>
</evidence>
<dbReference type="VEuPathDB" id="FungiDB:Z519_03102"/>
<dbReference type="GeneID" id="27696030"/>
<gene>
    <name evidence="4" type="ORF">Z519_03102</name>
</gene>
<keyword evidence="3" id="KW-0560">Oxidoreductase</keyword>
<protein>
    <recommendedName>
        <fullName evidence="6">Short-chain dehydrogenase</fullName>
    </recommendedName>
</protein>
<evidence type="ECO:0000256" key="1">
    <source>
        <dbReference type="ARBA" id="ARBA00006484"/>
    </source>
</evidence>
<dbReference type="PANTHER" id="PTHR24320">
    <property type="entry name" value="RETINOL DEHYDROGENASE"/>
    <property type="match status" value="1"/>
</dbReference>
<keyword evidence="2" id="KW-0521">NADP</keyword>
<evidence type="ECO:0008006" key="6">
    <source>
        <dbReference type="Google" id="ProtNLM"/>
    </source>
</evidence>
<dbReference type="OrthoDB" id="191139at2759"/>
<dbReference type="GO" id="GO:0016491">
    <property type="term" value="F:oxidoreductase activity"/>
    <property type="evidence" value="ECO:0007669"/>
    <property type="project" value="UniProtKB-KW"/>
</dbReference>
<dbReference type="InterPro" id="IPR036291">
    <property type="entry name" value="NAD(P)-bd_dom_sf"/>
</dbReference>
<dbReference type="RefSeq" id="XP_016622705.1">
    <property type="nucleotide sequence ID" value="XM_016760855.1"/>
</dbReference>
<dbReference type="EMBL" id="KN846983">
    <property type="protein sequence ID" value="KIW96036.1"/>
    <property type="molecule type" value="Genomic_DNA"/>
</dbReference>
<dbReference type="Pfam" id="PF00106">
    <property type="entry name" value="adh_short"/>
    <property type="match status" value="1"/>
</dbReference>
<organism evidence="4 5">
    <name type="scientific">Cladophialophora bantiana (strain ATCC 10958 / CBS 173.52 / CDC B-1940 / NIH 8579)</name>
    <name type="common">Xylohypha bantiana</name>
    <dbReference type="NCBI Taxonomy" id="1442370"/>
    <lineage>
        <taxon>Eukaryota</taxon>
        <taxon>Fungi</taxon>
        <taxon>Dikarya</taxon>
        <taxon>Ascomycota</taxon>
        <taxon>Pezizomycotina</taxon>
        <taxon>Eurotiomycetes</taxon>
        <taxon>Chaetothyriomycetidae</taxon>
        <taxon>Chaetothyriales</taxon>
        <taxon>Herpotrichiellaceae</taxon>
        <taxon>Cladophialophora</taxon>
    </lineage>
</organism>
<accession>A0A0D2F1J6</accession>
<name>A0A0D2F1J6_CLAB1</name>